<dbReference type="Proteomes" id="UP000029870">
    <property type="component" value="Unassembled WGS sequence"/>
</dbReference>
<accession>A0A6D2CD03</accession>
<feature type="compositionally biased region" description="Low complexity" evidence="1">
    <location>
        <begin position="54"/>
        <end position="65"/>
    </location>
</feature>
<evidence type="ECO:0000313" key="2">
    <source>
        <dbReference type="EMBL" id="TLE06289.1"/>
    </source>
</evidence>
<sequence>MEIKKYATLYLNFYRIHDSSNGDYYACKAGVSEMCDGDESTDSNKSSETKDSINDSISNSTNNEINTEKEAQSCITEEERMQGCVYKEIYNYNGSYELIPYKNGKKEGEAKSYYASGNIMGERTYKNDKQEGVAKWYYENGKL</sequence>
<proteinExistence type="predicted"/>
<dbReference type="SUPFAM" id="SSF82185">
    <property type="entry name" value="Histone H3 K4-specific methyltransferase SET7/9 N-terminal domain"/>
    <property type="match status" value="1"/>
</dbReference>
<evidence type="ECO:0000313" key="3">
    <source>
        <dbReference type="Proteomes" id="UP000029870"/>
    </source>
</evidence>
<dbReference type="AlphaFoldDB" id="A0A6D2CD03"/>
<name>A0A6D2CD03_9HELI</name>
<reference evidence="2 3" key="1">
    <citation type="journal article" date="2014" name="Genome Announc.">
        <title>Draft genome sequences of eight enterohepatic helicobacter species isolated from both laboratory and wild rodents.</title>
        <authorList>
            <person name="Sheh A."/>
            <person name="Shen Z."/>
            <person name="Fox J.G."/>
        </authorList>
    </citation>
    <scope>NUCLEOTIDE SEQUENCE [LARGE SCALE GENOMIC DNA]</scope>
    <source>
        <strain evidence="2 3">Missouri</strain>
    </source>
</reference>
<evidence type="ECO:0000256" key="1">
    <source>
        <dbReference type="SAM" id="MobiDB-lite"/>
    </source>
</evidence>
<dbReference type="EMBL" id="JRPH02000002">
    <property type="protein sequence ID" value="TLE06289.1"/>
    <property type="molecule type" value="Genomic_DNA"/>
</dbReference>
<comment type="caution">
    <text evidence="2">The sequence shown here is derived from an EMBL/GenBank/DDBJ whole genome shotgun (WGS) entry which is preliminary data.</text>
</comment>
<dbReference type="InterPro" id="IPR011652">
    <property type="entry name" value="MORN_2"/>
</dbReference>
<evidence type="ECO:0008006" key="4">
    <source>
        <dbReference type="Google" id="ProtNLM"/>
    </source>
</evidence>
<gene>
    <name evidence="2" type="ORF">LS77_001010</name>
</gene>
<feature type="region of interest" description="Disordered" evidence="1">
    <location>
        <begin position="36"/>
        <end position="73"/>
    </location>
</feature>
<organism evidence="2 3">
    <name type="scientific">Helicobacter bilis</name>
    <dbReference type="NCBI Taxonomy" id="37372"/>
    <lineage>
        <taxon>Bacteria</taxon>
        <taxon>Pseudomonadati</taxon>
        <taxon>Campylobacterota</taxon>
        <taxon>Epsilonproteobacteria</taxon>
        <taxon>Campylobacterales</taxon>
        <taxon>Helicobacteraceae</taxon>
        <taxon>Helicobacter</taxon>
    </lineage>
</organism>
<dbReference type="Pfam" id="PF07661">
    <property type="entry name" value="MORN_2"/>
    <property type="match status" value="2"/>
</dbReference>
<protein>
    <recommendedName>
        <fullName evidence="4">Toxin-antitoxin system YwqK family antitoxin</fullName>
    </recommendedName>
</protein>
<dbReference type="Gene3D" id="2.20.110.10">
    <property type="entry name" value="Histone H3 K4-specific methyltransferase SET7/9 N-terminal domain"/>
    <property type="match status" value="1"/>
</dbReference>
<dbReference type="RefSeq" id="WP_138160729.1">
    <property type="nucleotide sequence ID" value="NZ_CAQNVG010000005.1"/>
</dbReference>